<dbReference type="InterPro" id="IPR025285">
    <property type="entry name" value="DUF4145"/>
</dbReference>
<name>A0ABV8X148_9LACT</name>
<keyword evidence="3" id="KW-1185">Reference proteome</keyword>
<comment type="caution">
    <text evidence="2">The sequence shown here is derived from an EMBL/GenBank/DDBJ whole genome shotgun (WGS) entry which is preliminary data.</text>
</comment>
<feature type="domain" description="DUF4145" evidence="1">
    <location>
        <begin position="25"/>
        <end position="104"/>
    </location>
</feature>
<dbReference type="Pfam" id="PF13643">
    <property type="entry name" value="DUF4145"/>
    <property type="match status" value="1"/>
</dbReference>
<dbReference type="EMBL" id="JBHSEC010000001">
    <property type="protein sequence ID" value="MFC4409048.1"/>
    <property type="molecule type" value="Genomic_DNA"/>
</dbReference>
<dbReference type="RefSeq" id="WP_378151391.1">
    <property type="nucleotide sequence ID" value="NZ_JBHSEC010000001.1"/>
</dbReference>
<gene>
    <name evidence="2" type="ORF">ACFOZY_01220</name>
</gene>
<organism evidence="2 3">
    <name type="scientific">Chungangia koreensis</name>
    <dbReference type="NCBI Taxonomy" id="752657"/>
    <lineage>
        <taxon>Bacteria</taxon>
        <taxon>Bacillati</taxon>
        <taxon>Bacillota</taxon>
        <taxon>Bacilli</taxon>
        <taxon>Lactobacillales</taxon>
        <taxon>Chungangia</taxon>
    </lineage>
</organism>
<evidence type="ECO:0000259" key="1">
    <source>
        <dbReference type="Pfam" id="PF13643"/>
    </source>
</evidence>
<evidence type="ECO:0000313" key="2">
    <source>
        <dbReference type="EMBL" id="MFC4409048.1"/>
    </source>
</evidence>
<accession>A0ABV8X148</accession>
<sequence>MLDTPIYFYRFLENINKELALLARELEQSLYTSPRTMLTHARILIDTILQIVMKHEGMEDQPFSSLKDRLDELDSKGYLTTEVRDALHNVRMLGNQAAHQSRTFRISEAIQSWESIYIVVKWYLEVYGPVDFVVPDYQDPEYQIGQNYEMPELEARLQKLEDLLKVSILKETPTREETAAAIDIDTVPELPGFTPIRTISYKGRLLEIPYFLRDTFLLPQRFEKSETFLIRLGAEQEARIMSELPDNLEGLHLFVKRFTEKNDETFFEELAVFIEEEKIRRKLTVEQPGELFYFFKDKHIVITEQLAKISLSTDEFTGIPSLIRQLNDVGKTRVEHLPRELVTLAKYKNAGIGTIEKLFDQLKMKLEQSSIVQ</sequence>
<protein>
    <submittedName>
        <fullName evidence="2">DUF4145 domain-containing protein</fullName>
    </submittedName>
</protein>
<dbReference type="Proteomes" id="UP001595817">
    <property type="component" value="Unassembled WGS sequence"/>
</dbReference>
<proteinExistence type="predicted"/>
<evidence type="ECO:0000313" key="3">
    <source>
        <dbReference type="Proteomes" id="UP001595817"/>
    </source>
</evidence>
<reference evidence="3" key="1">
    <citation type="journal article" date="2019" name="Int. J. Syst. Evol. Microbiol.">
        <title>The Global Catalogue of Microorganisms (GCM) 10K type strain sequencing project: providing services to taxonomists for standard genome sequencing and annotation.</title>
        <authorList>
            <consortium name="The Broad Institute Genomics Platform"/>
            <consortium name="The Broad Institute Genome Sequencing Center for Infectious Disease"/>
            <person name="Wu L."/>
            <person name="Ma J."/>
        </authorList>
    </citation>
    <scope>NUCLEOTIDE SEQUENCE [LARGE SCALE GENOMIC DNA]</scope>
    <source>
        <strain evidence="3">CCUG 59778</strain>
    </source>
</reference>